<keyword evidence="1" id="KW-1133">Transmembrane helix</keyword>
<dbReference type="EMBL" id="CP002480">
    <property type="protein sequence ID" value="ADW68090.1"/>
    <property type="molecule type" value="Genomic_DNA"/>
</dbReference>
<feature type="transmembrane region" description="Helical" evidence="1">
    <location>
        <begin position="61"/>
        <end position="81"/>
    </location>
</feature>
<keyword evidence="3" id="KW-1185">Reference proteome</keyword>
<dbReference type="RefSeq" id="WP_013579413.1">
    <property type="nucleotide sequence ID" value="NC_015064.1"/>
</dbReference>
<evidence type="ECO:0000256" key="1">
    <source>
        <dbReference type="SAM" id="Phobius"/>
    </source>
</evidence>
<keyword evidence="1" id="KW-0472">Membrane</keyword>
<reference evidence="3" key="1">
    <citation type="submission" date="2011-01" db="EMBL/GenBank/DDBJ databases">
        <title>Complete sequence of chromosome of Acidobacterium sp. MP5ACTX9.</title>
        <authorList>
            <consortium name="US DOE Joint Genome Institute"/>
            <person name="Lucas S."/>
            <person name="Copeland A."/>
            <person name="Lapidus A."/>
            <person name="Cheng J.-F."/>
            <person name="Goodwin L."/>
            <person name="Pitluck S."/>
            <person name="Teshima H."/>
            <person name="Detter J.C."/>
            <person name="Han C."/>
            <person name="Tapia R."/>
            <person name="Land M."/>
            <person name="Hauser L."/>
            <person name="Kyrpides N."/>
            <person name="Ivanova N."/>
            <person name="Ovchinnikova G."/>
            <person name="Pagani I."/>
            <person name="Rawat S.R."/>
            <person name="Mannisto M."/>
            <person name="Haggblom M.M."/>
            <person name="Woyke T."/>
        </authorList>
    </citation>
    <scope>NUCLEOTIDE SEQUENCE [LARGE SCALE GENOMIC DNA]</scope>
    <source>
        <strain evidence="3">MP5ACTX9</strain>
    </source>
</reference>
<proteinExistence type="predicted"/>
<protein>
    <submittedName>
        <fullName evidence="2">Uncharacterized protein</fullName>
    </submittedName>
</protein>
<gene>
    <name evidence="2" type="ordered locus">AciX9_1027</name>
</gene>
<dbReference type="Proteomes" id="UP000000343">
    <property type="component" value="Chromosome"/>
</dbReference>
<dbReference type="PaxDb" id="1198114-AciX9_1027"/>
<dbReference type="KEGG" id="acm:AciX9_1027"/>
<feature type="transmembrane region" description="Helical" evidence="1">
    <location>
        <begin position="87"/>
        <end position="107"/>
    </location>
</feature>
<dbReference type="HOGENOM" id="CLU_2142375_0_0_0"/>
<dbReference type="STRING" id="1198114.AciX9_1027"/>
<evidence type="ECO:0000313" key="3">
    <source>
        <dbReference type="Proteomes" id="UP000000343"/>
    </source>
</evidence>
<accession>E8X2V6</accession>
<dbReference type="AlphaFoldDB" id="E8X2V6"/>
<name>E8X2V6_GRATM</name>
<evidence type="ECO:0000313" key="2">
    <source>
        <dbReference type="EMBL" id="ADW68090.1"/>
    </source>
</evidence>
<organism evidence="3">
    <name type="scientific">Granulicella tundricola (strain ATCC BAA-1859 / DSM 23138 / MP5ACTX9)</name>
    <dbReference type="NCBI Taxonomy" id="1198114"/>
    <lineage>
        <taxon>Bacteria</taxon>
        <taxon>Pseudomonadati</taxon>
        <taxon>Acidobacteriota</taxon>
        <taxon>Terriglobia</taxon>
        <taxon>Terriglobales</taxon>
        <taxon>Acidobacteriaceae</taxon>
        <taxon>Granulicella</taxon>
    </lineage>
</organism>
<keyword evidence="1" id="KW-0812">Transmembrane</keyword>
<sequence>MKINSEGRYPEMSDALDARMTRALEQSPTFSIPEGFAARLAAANPPRVAPRAIATNIGRSMLFVAIAVLLLVMVALAPAALRASAPSLALEFSFAVEFVVLVCYVSLKPSLR</sequence>